<gene>
    <name evidence="2" type="ORF">AVEN_87841_1</name>
</gene>
<keyword evidence="1" id="KW-0732">Signal</keyword>
<feature type="chain" id="PRO_5021221288" evidence="1">
    <location>
        <begin position="24"/>
        <end position="96"/>
    </location>
</feature>
<keyword evidence="3" id="KW-1185">Reference proteome</keyword>
<evidence type="ECO:0000313" key="2">
    <source>
        <dbReference type="EMBL" id="GBL89502.1"/>
    </source>
</evidence>
<comment type="caution">
    <text evidence="2">The sequence shown here is derived from an EMBL/GenBank/DDBJ whole genome shotgun (WGS) entry which is preliminary data.</text>
</comment>
<dbReference type="Proteomes" id="UP000499080">
    <property type="component" value="Unassembled WGS sequence"/>
</dbReference>
<dbReference type="AlphaFoldDB" id="A0A4Y2BB17"/>
<protein>
    <submittedName>
        <fullName evidence="2">Uncharacterized protein</fullName>
    </submittedName>
</protein>
<reference evidence="2 3" key="1">
    <citation type="journal article" date="2019" name="Sci. Rep.">
        <title>Orb-weaving spider Araneus ventricosus genome elucidates the spidroin gene catalogue.</title>
        <authorList>
            <person name="Kono N."/>
            <person name="Nakamura H."/>
            <person name="Ohtoshi R."/>
            <person name="Moran D.A.P."/>
            <person name="Shinohara A."/>
            <person name="Yoshida Y."/>
            <person name="Fujiwara M."/>
            <person name="Mori M."/>
            <person name="Tomita M."/>
            <person name="Arakawa K."/>
        </authorList>
    </citation>
    <scope>NUCLEOTIDE SEQUENCE [LARGE SCALE GENOMIC DNA]</scope>
</reference>
<accession>A0A4Y2BB17</accession>
<dbReference type="EMBL" id="BGPR01000065">
    <property type="protein sequence ID" value="GBL89502.1"/>
    <property type="molecule type" value="Genomic_DNA"/>
</dbReference>
<proteinExistence type="predicted"/>
<sequence>MSVSICTAVFCVLMLLGYEQVHGYSLAASECRSPSDCGPGECCVLERERRMDALHFNCLGKGKPITWLLKEGRLLAEYGAPELGEYLVFYGPKWMS</sequence>
<evidence type="ECO:0000256" key="1">
    <source>
        <dbReference type="SAM" id="SignalP"/>
    </source>
</evidence>
<name>A0A4Y2BB17_ARAVE</name>
<evidence type="ECO:0000313" key="3">
    <source>
        <dbReference type="Proteomes" id="UP000499080"/>
    </source>
</evidence>
<organism evidence="2 3">
    <name type="scientific">Araneus ventricosus</name>
    <name type="common">Orbweaver spider</name>
    <name type="synonym">Epeira ventricosa</name>
    <dbReference type="NCBI Taxonomy" id="182803"/>
    <lineage>
        <taxon>Eukaryota</taxon>
        <taxon>Metazoa</taxon>
        <taxon>Ecdysozoa</taxon>
        <taxon>Arthropoda</taxon>
        <taxon>Chelicerata</taxon>
        <taxon>Arachnida</taxon>
        <taxon>Araneae</taxon>
        <taxon>Araneomorphae</taxon>
        <taxon>Entelegynae</taxon>
        <taxon>Araneoidea</taxon>
        <taxon>Araneidae</taxon>
        <taxon>Araneus</taxon>
    </lineage>
</organism>
<feature type="signal peptide" evidence="1">
    <location>
        <begin position="1"/>
        <end position="23"/>
    </location>
</feature>